<feature type="transmembrane region" description="Helical" evidence="7">
    <location>
        <begin position="370"/>
        <end position="389"/>
    </location>
</feature>
<comment type="subcellular location">
    <subcellularLocation>
        <location evidence="1">Cell membrane</location>
        <topology evidence="1">Multi-pass membrane protein</topology>
    </subcellularLocation>
</comment>
<keyword evidence="2" id="KW-0813">Transport</keyword>
<dbReference type="InterPro" id="IPR010290">
    <property type="entry name" value="TM_effector"/>
</dbReference>
<dbReference type="CDD" id="cd06173">
    <property type="entry name" value="MFS_MefA_like"/>
    <property type="match status" value="1"/>
</dbReference>
<feature type="transmembrane region" description="Helical" evidence="7">
    <location>
        <begin position="212"/>
        <end position="231"/>
    </location>
</feature>
<dbReference type="Proteomes" id="UP001268819">
    <property type="component" value="Unassembled WGS sequence"/>
</dbReference>
<feature type="transmembrane region" description="Helical" evidence="7">
    <location>
        <begin position="343"/>
        <end position="364"/>
    </location>
</feature>
<organism evidence="8 9">
    <name type="scientific">Saccharothrix longispora</name>
    <dbReference type="NCBI Taxonomy" id="33920"/>
    <lineage>
        <taxon>Bacteria</taxon>
        <taxon>Bacillati</taxon>
        <taxon>Actinomycetota</taxon>
        <taxon>Actinomycetes</taxon>
        <taxon>Pseudonocardiales</taxon>
        <taxon>Pseudonocardiaceae</taxon>
        <taxon>Saccharothrix</taxon>
    </lineage>
</organism>
<comment type="caution">
    <text evidence="8">The sequence shown here is derived from an EMBL/GenBank/DDBJ whole genome shotgun (WGS) entry which is preliminary data.</text>
</comment>
<dbReference type="Gene3D" id="1.20.1250.20">
    <property type="entry name" value="MFS general substrate transporter like domains"/>
    <property type="match status" value="1"/>
</dbReference>
<reference evidence="8 9" key="1">
    <citation type="submission" date="2023-07" db="EMBL/GenBank/DDBJ databases">
        <title>Sequencing the genomes of 1000 actinobacteria strains.</title>
        <authorList>
            <person name="Klenk H.-P."/>
        </authorList>
    </citation>
    <scope>NUCLEOTIDE SEQUENCE [LARGE SCALE GENOMIC DNA]</scope>
    <source>
        <strain evidence="8 9">DSM 43749</strain>
    </source>
</reference>
<feature type="transmembrane region" description="Helical" evidence="7">
    <location>
        <begin position="52"/>
        <end position="72"/>
    </location>
</feature>
<feature type="transmembrane region" description="Helical" evidence="7">
    <location>
        <begin position="23"/>
        <end position="46"/>
    </location>
</feature>
<feature type="transmembrane region" description="Helical" evidence="7">
    <location>
        <begin position="305"/>
        <end position="323"/>
    </location>
</feature>
<protein>
    <recommendedName>
        <fullName evidence="10">MFS family arabinose efflux permease</fullName>
    </recommendedName>
</protein>
<feature type="transmembrane region" description="Helical" evidence="7">
    <location>
        <begin position="165"/>
        <end position="191"/>
    </location>
</feature>
<gene>
    <name evidence="8" type="ORF">J2S66_001580</name>
</gene>
<keyword evidence="6 7" id="KW-0472">Membrane</keyword>
<evidence type="ECO:0000256" key="3">
    <source>
        <dbReference type="ARBA" id="ARBA00022475"/>
    </source>
</evidence>
<evidence type="ECO:0008006" key="10">
    <source>
        <dbReference type="Google" id="ProtNLM"/>
    </source>
</evidence>
<keyword evidence="5 7" id="KW-1133">Transmembrane helix</keyword>
<feature type="transmembrane region" description="Helical" evidence="7">
    <location>
        <begin position="251"/>
        <end position="274"/>
    </location>
</feature>
<name>A0ABU1PRY1_9PSEU</name>
<dbReference type="InterPro" id="IPR036259">
    <property type="entry name" value="MFS_trans_sf"/>
</dbReference>
<evidence type="ECO:0000313" key="9">
    <source>
        <dbReference type="Proteomes" id="UP001268819"/>
    </source>
</evidence>
<dbReference type="PANTHER" id="PTHR23513:SF6">
    <property type="entry name" value="MAJOR FACILITATOR SUPERFAMILY ASSOCIATED DOMAIN-CONTAINING PROTEIN"/>
    <property type="match status" value="1"/>
</dbReference>
<evidence type="ECO:0000256" key="4">
    <source>
        <dbReference type="ARBA" id="ARBA00022692"/>
    </source>
</evidence>
<dbReference type="EMBL" id="JAVDSG010000001">
    <property type="protein sequence ID" value="MDR6593196.1"/>
    <property type="molecule type" value="Genomic_DNA"/>
</dbReference>
<dbReference type="RefSeq" id="WP_310305659.1">
    <property type="nucleotide sequence ID" value="NZ_BAAAXB010000001.1"/>
</dbReference>
<evidence type="ECO:0000256" key="7">
    <source>
        <dbReference type="SAM" id="Phobius"/>
    </source>
</evidence>
<proteinExistence type="predicted"/>
<dbReference type="PANTHER" id="PTHR23513">
    <property type="entry name" value="INTEGRAL MEMBRANE EFFLUX PROTEIN-RELATED"/>
    <property type="match status" value="1"/>
</dbReference>
<feature type="transmembrane region" description="Helical" evidence="7">
    <location>
        <begin position="93"/>
        <end position="117"/>
    </location>
</feature>
<evidence type="ECO:0000313" key="8">
    <source>
        <dbReference type="EMBL" id="MDR6593196.1"/>
    </source>
</evidence>
<evidence type="ECO:0000256" key="2">
    <source>
        <dbReference type="ARBA" id="ARBA00022448"/>
    </source>
</evidence>
<evidence type="ECO:0000256" key="6">
    <source>
        <dbReference type="ARBA" id="ARBA00023136"/>
    </source>
</evidence>
<sequence length="391" mass="39225">MNSCCSPPWGYRRVLRIPAFRRFWLGTAASRCGGAFTAVALSWLVLDLAGPAGLGLLLLSSGLPLLVTGPVAGRLLDRFPARLLLGWDNALRCALIGSVAVALAFGGTGLVHVYAVAVASAALSSLTEVAESALVPHLVTDDDLEHANSLLSVNWEPAYVVGPPLAGLVVGVAGTGAALVVDAASFAAMSAAGFGLPGLPTRADRPARGSAALWRFPVALALTAGTTGFLFPGGVVEVFYPVHAQAGGPVLYGLLLGATGVGGLCGVLVGVPLCRRLPPRWRVAAAAVAGAPVFALLAVTPPGAVSVAVAGLASFLWGPYYAVERSAFQRAVPDALRGRVTGVRTALCSLGFPLGGAAGGALLAGTPTATAAPLIACAFGVVALVTTAVSR</sequence>
<evidence type="ECO:0000256" key="5">
    <source>
        <dbReference type="ARBA" id="ARBA00022989"/>
    </source>
</evidence>
<keyword evidence="3" id="KW-1003">Cell membrane</keyword>
<dbReference type="SUPFAM" id="SSF103473">
    <property type="entry name" value="MFS general substrate transporter"/>
    <property type="match status" value="1"/>
</dbReference>
<feature type="transmembrane region" description="Helical" evidence="7">
    <location>
        <begin position="281"/>
        <end position="299"/>
    </location>
</feature>
<accession>A0ABU1PRY1</accession>
<evidence type="ECO:0000256" key="1">
    <source>
        <dbReference type="ARBA" id="ARBA00004651"/>
    </source>
</evidence>
<dbReference type="Pfam" id="PF05977">
    <property type="entry name" value="MFS_3"/>
    <property type="match status" value="1"/>
</dbReference>
<keyword evidence="9" id="KW-1185">Reference proteome</keyword>
<keyword evidence="4 7" id="KW-0812">Transmembrane</keyword>